<evidence type="ECO:0000313" key="2">
    <source>
        <dbReference type="EMBL" id="PNX55828.1"/>
    </source>
</evidence>
<feature type="transmembrane region" description="Helical" evidence="1">
    <location>
        <begin position="71"/>
        <end position="90"/>
    </location>
</feature>
<keyword evidence="1" id="KW-0472">Membrane</keyword>
<dbReference type="AlphaFoldDB" id="A0A2K3JP84"/>
<sequence>MADLGKYLGEPLLHSRQKNSTYEYLIDKIRKRLSSWKAGHLSFAGRHPPPSPQDKLVVVGMEALNMEVTDAVVVVAIVVNVVVVTCNASVAV</sequence>
<reference evidence="2 3" key="2">
    <citation type="journal article" date="2017" name="Front. Plant Sci.">
        <title>Gene Classification and Mining of Molecular Markers Useful in Red Clover (Trifolium pratense) Breeding.</title>
        <authorList>
            <person name="Istvanek J."/>
            <person name="Dluhosova J."/>
            <person name="Dluhos P."/>
            <person name="Patkova L."/>
            <person name="Nedelnik J."/>
            <person name="Repkova J."/>
        </authorList>
    </citation>
    <scope>NUCLEOTIDE SEQUENCE [LARGE SCALE GENOMIC DNA]</scope>
    <source>
        <strain evidence="3">cv. Tatra</strain>
        <tissue evidence="2">Young leaves</tissue>
    </source>
</reference>
<proteinExistence type="predicted"/>
<dbReference type="Proteomes" id="UP000236291">
    <property type="component" value="Unassembled WGS sequence"/>
</dbReference>
<dbReference type="EMBL" id="ASHM01072976">
    <property type="protein sequence ID" value="PNX55828.1"/>
    <property type="molecule type" value="Genomic_DNA"/>
</dbReference>
<accession>A0A2K3JP84</accession>
<reference evidence="2 3" key="1">
    <citation type="journal article" date="2014" name="Am. J. Bot.">
        <title>Genome assembly and annotation for red clover (Trifolium pratense; Fabaceae).</title>
        <authorList>
            <person name="Istvanek J."/>
            <person name="Jaros M."/>
            <person name="Krenek A."/>
            <person name="Repkova J."/>
        </authorList>
    </citation>
    <scope>NUCLEOTIDE SEQUENCE [LARGE SCALE GENOMIC DNA]</scope>
    <source>
        <strain evidence="3">cv. Tatra</strain>
        <tissue evidence="2">Young leaves</tissue>
    </source>
</reference>
<keyword evidence="1" id="KW-0812">Transmembrane</keyword>
<gene>
    <name evidence="2" type="ORF">L195_g049459</name>
</gene>
<organism evidence="2 3">
    <name type="scientific">Trifolium pratense</name>
    <name type="common">Red clover</name>
    <dbReference type="NCBI Taxonomy" id="57577"/>
    <lineage>
        <taxon>Eukaryota</taxon>
        <taxon>Viridiplantae</taxon>
        <taxon>Streptophyta</taxon>
        <taxon>Embryophyta</taxon>
        <taxon>Tracheophyta</taxon>
        <taxon>Spermatophyta</taxon>
        <taxon>Magnoliopsida</taxon>
        <taxon>eudicotyledons</taxon>
        <taxon>Gunneridae</taxon>
        <taxon>Pentapetalae</taxon>
        <taxon>rosids</taxon>
        <taxon>fabids</taxon>
        <taxon>Fabales</taxon>
        <taxon>Fabaceae</taxon>
        <taxon>Papilionoideae</taxon>
        <taxon>50 kb inversion clade</taxon>
        <taxon>NPAAA clade</taxon>
        <taxon>Hologalegina</taxon>
        <taxon>IRL clade</taxon>
        <taxon>Trifolieae</taxon>
        <taxon>Trifolium</taxon>
    </lineage>
</organism>
<keyword evidence="1" id="KW-1133">Transmembrane helix</keyword>
<name>A0A2K3JP84_TRIPR</name>
<protein>
    <submittedName>
        <fullName evidence="2">Uncharacterized protein</fullName>
    </submittedName>
</protein>
<comment type="caution">
    <text evidence="2">The sequence shown here is derived from an EMBL/GenBank/DDBJ whole genome shotgun (WGS) entry which is preliminary data.</text>
</comment>
<evidence type="ECO:0000256" key="1">
    <source>
        <dbReference type="SAM" id="Phobius"/>
    </source>
</evidence>
<evidence type="ECO:0000313" key="3">
    <source>
        <dbReference type="Proteomes" id="UP000236291"/>
    </source>
</evidence>